<organism evidence="2 3">
    <name type="scientific">Streptosporangium longisporum</name>
    <dbReference type="NCBI Taxonomy" id="46187"/>
    <lineage>
        <taxon>Bacteria</taxon>
        <taxon>Bacillati</taxon>
        <taxon>Actinomycetota</taxon>
        <taxon>Actinomycetes</taxon>
        <taxon>Streptosporangiales</taxon>
        <taxon>Streptosporangiaceae</taxon>
        <taxon>Streptosporangium</taxon>
    </lineage>
</organism>
<proteinExistence type="predicted"/>
<reference evidence="2 3" key="1">
    <citation type="journal article" date="2019" name="Int. J. Syst. Evol. Microbiol.">
        <title>The Global Catalogue of Microorganisms (GCM) 10K type strain sequencing project: providing services to taxonomists for standard genome sequencing and annotation.</title>
        <authorList>
            <consortium name="The Broad Institute Genomics Platform"/>
            <consortium name="The Broad Institute Genome Sequencing Center for Infectious Disease"/>
            <person name="Wu L."/>
            <person name="Ma J."/>
        </authorList>
    </citation>
    <scope>NUCLEOTIDE SEQUENCE [LARGE SCALE GENOMIC DNA]</scope>
    <source>
        <strain evidence="2 3">JCM 3106</strain>
    </source>
</reference>
<feature type="region of interest" description="Disordered" evidence="1">
    <location>
        <begin position="1"/>
        <end position="73"/>
    </location>
</feature>
<dbReference type="Proteomes" id="UP001499930">
    <property type="component" value="Unassembled WGS sequence"/>
</dbReference>
<comment type="caution">
    <text evidence="2">The sequence shown here is derived from an EMBL/GenBank/DDBJ whole genome shotgun (WGS) entry which is preliminary data.</text>
</comment>
<sequence length="97" mass="9769">MDGVSRRNDTPPADGTTPSPVFTESADPPSLPAVAGRDAAGATDGVARTASVASTAPHAATPPDLPLRTGRDQVPVRNTASPLLTLVHDLAGGLKIH</sequence>
<evidence type="ECO:0000313" key="2">
    <source>
        <dbReference type="EMBL" id="GAA3002024.1"/>
    </source>
</evidence>
<accession>A0ABN3XW01</accession>
<name>A0ABN3XW01_9ACTN</name>
<evidence type="ECO:0000256" key="1">
    <source>
        <dbReference type="SAM" id="MobiDB-lite"/>
    </source>
</evidence>
<dbReference type="EMBL" id="BAAAWD010000006">
    <property type="protein sequence ID" value="GAA3002024.1"/>
    <property type="molecule type" value="Genomic_DNA"/>
</dbReference>
<protein>
    <submittedName>
        <fullName evidence="2">Uncharacterized protein</fullName>
    </submittedName>
</protein>
<keyword evidence="3" id="KW-1185">Reference proteome</keyword>
<evidence type="ECO:0000313" key="3">
    <source>
        <dbReference type="Proteomes" id="UP001499930"/>
    </source>
</evidence>
<gene>
    <name evidence="2" type="ORF">GCM10017559_24000</name>
</gene>